<dbReference type="RefSeq" id="WP_188255906.1">
    <property type="nucleotide sequence ID" value="NZ_JABVCF010000009.1"/>
</dbReference>
<dbReference type="PANTHER" id="PTHR30033:SF1">
    <property type="entry name" value="FLAGELLAR HOOK-ASSOCIATED PROTEIN 1"/>
    <property type="match status" value="1"/>
</dbReference>
<comment type="subcellular location">
    <subcellularLocation>
        <location evidence="1">Bacterial flagellum</location>
    </subcellularLocation>
    <subcellularLocation>
        <location evidence="2">Secreted</location>
    </subcellularLocation>
</comment>
<keyword evidence="10" id="KW-1185">Reference proteome</keyword>
<dbReference type="EMBL" id="JAGWCR010000009">
    <property type="protein sequence ID" value="MBS3650347.1"/>
    <property type="molecule type" value="Genomic_DNA"/>
</dbReference>
<evidence type="ECO:0000256" key="1">
    <source>
        <dbReference type="ARBA" id="ARBA00004365"/>
    </source>
</evidence>
<sequence>MSLSTALNIAQSSLLNTGRQTSVVSRNVQESNNPDYTRRMAMLGSLAPGSRVLEIQRATNEQLFRQNLAALSAWSSQHELYEGLERLEIAVHGIDNQQSAAAAIGKLQQALQTYSASPSDATVAEDAIDAARQVVRTLNAATYSIQSFRAEIDSQVAGATGELNQLLAAFKDANDAVVKGTRAGTDVSDALDRRDGLLKKIAQYVPVSTLSRPGNDLVLMTKDGVTLFETVPRSVTFQPTSSYTPGLPGNSIYIDGVPVGLGTGGNTDASGKLAGLVQLRDGVAPKLQGQMDEIARGLITAFAEESTTLPDAPGLFTWPGAPGMPPAGTLVNGLAGSIRLNAAFDYGAGGNPELLRDGGANGAAYVANTTGVAGYADLLIAYGDRIAAPMAFDIAAGLATTLSLSEFSTASVGWFQSIRKDASAAAQTKEALAARTEEALSNATGVNVDTEMALLLELERSYEASARLIKAIDEMLGALLAAVR</sequence>
<evidence type="ECO:0000256" key="2">
    <source>
        <dbReference type="ARBA" id="ARBA00004613"/>
    </source>
</evidence>
<dbReference type="SUPFAM" id="SSF64518">
    <property type="entry name" value="Phase 1 flagellin"/>
    <property type="match status" value="1"/>
</dbReference>
<comment type="caution">
    <text evidence="9">The sequence shown here is derived from an EMBL/GenBank/DDBJ whole genome shotgun (WGS) entry which is preliminary data.</text>
</comment>
<evidence type="ECO:0000256" key="3">
    <source>
        <dbReference type="ARBA" id="ARBA00009677"/>
    </source>
</evidence>
<dbReference type="InterPro" id="IPR053927">
    <property type="entry name" value="FlgK_helical"/>
</dbReference>
<dbReference type="GO" id="GO:0009424">
    <property type="term" value="C:bacterial-type flagellum hook"/>
    <property type="evidence" value="ECO:0007669"/>
    <property type="project" value="InterPro"/>
</dbReference>
<keyword evidence="6" id="KW-0975">Bacterial flagellum</keyword>
<evidence type="ECO:0000256" key="5">
    <source>
        <dbReference type="ARBA" id="ARBA00022525"/>
    </source>
</evidence>
<keyword evidence="9" id="KW-0969">Cilium</keyword>
<dbReference type="Pfam" id="PF22638">
    <property type="entry name" value="FlgK_D1"/>
    <property type="match status" value="1"/>
</dbReference>
<evidence type="ECO:0000256" key="4">
    <source>
        <dbReference type="ARBA" id="ARBA00016244"/>
    </source>
</evidence>
<feature type="domain" description="Flagellar hook-associated protein FlgK helical" evidence="8">
    <location>
        <begin position="96"/>
        <end position="303"/>
    </location>
</feature>
<keyword evidence="9" id="KW-0282">Flagellum</keyword>
<feature type="domain" description="Flagellar basal-body/hook protein C-terminal" evidence="7">
    <location>
        <begin position="443"/>
        <end position="480"/>
    </location>
</feature>
<evidence type="ECO:0000313" key="10">
    <source>
        <dbReference type="Proteomes" id="UP000680348"/>
    </source>
</evidence>
<proteinExistence type="inferred from homology"/>
<accession>A0A942E037</accession>
<evidence type="ECO:0000256" key="6">
    <source>
        <dbReference type="ARBA" id="ARBA00023143"/>
    </source>
</evidence>
<evidence type="ECO:0000259" key="8">
    <source>
        <dbReference type="Pfam" id="PF22638"/>
    </source>
</evidence>
<dbReference type="InterPro" id="IPR002371">
    <property type="entry name" value="FlgK"/>
</dbReference>
<dbReference type="GO" id="GO:0005576">
    <property type="term" value="C:extracellular region"/>
    <property type="evidence" value="ECO:0007669"/>
    <property type="project" value="UniProtKB-SubCell"/>
</dbReference>
<keyword evidence="9" id="KW-0966">Cell projection</keyword>
<dbReference type="InterPro" id="IPR010930">
    <property type="entry name" value="Flg_bb/hook_C_dom"/>
</dbReference>
<organism evidence="9 10">
    <name type="scientific">Pseudaminobacter soli</name>
    <name type="common">ex Zhang et al. 2022</name>
    <dbReference type="NCBI Taxonomy" id="2831468"/>
    <lineage>
        <taxon>Bacteria</taxon>
        <taxon>Pseudomonadati</taxon>
        <taxon>Pseudomonadota</taxon>
        <taxon>Alphaproteobacteria</taxon>
        <taxon>Hyphomicrobiales</taxon>
        <taxon>Phyllobacteriaceae</taxon>
        <taxon>Pseudaminobacter</taxon>
    </lineage>
</organism>
<protein>
    <recommendedName>
        <fullName evidence="4">Flagellar hook-associated protein 1</fullName>
    </recommendedName>
</protein>
<dbReference type="GO" id="GO:0005198">
    <property type="term" value="F:structural molecule activity"/>
    <property type="evidence" value="ECO:0007669"/>
    <property type="project" value="InterPro"/>
</dbReference>
<dbReference type="NCBIfam" id="TIGR02492">
    <property type="entry name" value="flgK_ends"/>
    <property type="match status" value="1"/>
</dbReference>
<evidence type="ECO:0000313" key="9">
    <source>
        <dbReference type="EMBL" id="MBS3650347.1"/>
    </source>
</evidence>
<reference evidence="9" key="1">
    <citation type="submission" date="2021-04" db="EMBL/GenBank/DDBJ databases">
        <title>Pseudaminobacter soli sp. nov., isolated from paddy soil contaminated by heavy metals.</title>
        <authorList>
            <person name="Zhang K."/>
        </authorList>
    </citation>
    <scope>NUCLEOTIDE SEQUENCE</scope>
    <source>
        <strain evidence="9">19-2017</strain>
    </source>
</reference>
<dbReference type="PANTHER" id="PTHR30033">
    <property type="entry name" value="FLAGELLAR HOOK-ASSOCIATED PROTEIN 1"/>
    <property type="match status" value="1"/>
</dbReference>
<dbReference type="AlphaFoldDB" id="A0A942E037"/>
<keyword evidence="5" id="KW-0964">Secreted</keyword>
<evidence type="ECO:0000259" key="7">
    <source>
        <dbReference type="Pfam" id="PF06429"/>
    </source>
</evidence>
<dbReference type="GO" id="GO:0044780">
    <property type="term" value="P:bacterial-type flagellum assembly"/>
    <property type="evidence" value="ECO:0007669"/>
    <property type="project" value="InterPro"/>
</dbReference>
<dbReference type="Pfam" id="PF06429">
    <property type="entry name" value="Flg_bbr_C"/>
    <property type="match status" value="1"/>
</dbReference>
<gene>
    <name evidence="9" type="primary">flgK</name>
    <name evidence="9" type="ORF">KEU06_17160</name>
</gene>
<comment type="similarity">
    <text evidence="3">Belongs to the flagella basal body rod proteins family.</text>
</comment>
<dbReference type="Proteomes" id="UP000680348">
    <property type="component" value="Unassembled WGS sequence"/>
</dbReference>
<name>A0A942E037_9HYPH</name>